<organism evidence="2 3">
    <name type="scientific">Acholeplasma oculi</name>
    <dbReference type="NCBI Taxonomy" id="35623"/>
    <lineage>
        <taxon>Bacteria</taxon>
        <taxon>Bacillati</taxon>
        <taxon>Mycoplasmatota</taxon>
        <taxon>Mollicutes</taxon>
        <taxon>Acholeplasmatales</taxon>
        <taxon>Acholeplasmataceae</taxon>
        <taxon>Acholeplasma</taxon>
    </lineage>
</organism>
<reference evidence="3" key="1">
    <citation type="submission" date="2014-05" db="EMBL/GenBank/DDBJ databases">
        <authorList>
            <person name="Kube M."/>
        </authorList>
    </citation>
    <scope>NUCLEOTIDE SEQUENCE [LARGE SCALE GENOMIC DNA]</scope>
</reference>
<keyword evidence="2" id="KW-0503">Monooxygenase</keyword>
<dbReference type="KEGG" id="aoc:Aocu_05200"/>
<evidence type="ECO:0000259" key="1">
    <source>
        <dbReference type="PROSITE" id="PS51725"/>
    </source>
</evidence>
<dbReference type="InterPro" id="IPR007138">
    <property type="entry name" value="ABM_dom"/>
</dbReference>
<dbReference type="Pfam" id="PF03992">
    <property type="entry name" value="ABM"/>
    <property type="match status" value="1"/>
</dbReference>
<dbReference type="InParanoid" id="A0A061A9P6"/>
<dbReference type="PANTHER" id="PTHR34474">
    <property type="entry name" value="SIGNAL TRANSDUCTION PROTEIN TRAP"/>
    <property type="match status" value="1"/>
</dbReference>
<dbReference type="FunCoup" id="A0A061A9P6">
    <property type="interactions" value="2"/>
</dbReference>
<evidence type="ECO:0000313" key="3">
    <source>
        <dbReference type="Proteomes" id="UP000032434"/>
    </source>
</evidence>
<protein>
    <submittedName>
        <fullName evidence="2">Antibiotic biosynthesis monooxygenase</fullName>
    </submittedName>
</protein>
<dbReference type="EMBL" id="LK028559">
    <property type="protein sequence ID" value="CDR30593.1"/>
    <property type="molecule type" value="Genomic_DNA"/>
</dbReference>
<keyword evidence="3" id="KW-1185">Reference proteome</keyword>
<dbReference type="AlphaFoldDB" id="A0A061A9P6"/>
<dbReference type="SUPFAM" id="SSF54909">
    <property type="entry name" value="Dimeric alpha+beta barrel"/>
    <property type="match status" value="1"/>
</dbReference>
<dbReference type="InterPro" id="IPR011008">
    <property type="entry name" value="Dimeric_a/b-barrel"/>
</dbReference>
<dbReference type="STRING" id="35623.Aocu_05200"/>
<dbReference type="PROSITE" id="PS51725">
    <property type="entry name" value="ABM"/>
    <property type="match status" value="1"/>
</dbReference>
<dbReference type="HOGENOM" id="CLU_141544_2_1_14"/>
<dbReference type="PANTHER" id="PTHR34474:SF2">
    <property type="entry name" value="SIGNAL TRANSDUCTION PROTEIN TRAP"/>
    <property type="match status" value="1"/>
</dbReference>
<accession>A0A061A9P6</accession>
<sequence length="104" mass="12428">MYVVVRILKVQKGFQEKMVERFLSKSVMTNSPGFIKAELLFDKKNPEFDLYRHMIYWKDKKAFFVWEGSPEHIALHRDKNSGHHQKPEEVIEVTRETYELIASK</sequence>
<feature type="domain" description="ABM" evidence="1">
    <location>
        <begin position="2"/>
        <end position="91"/>
    </location>
</feature>
<name>A0A061A9P6_9MOLU</name>
<dbReference type="GO" id="GO:0004497">
    <property type="term" value="F:monooxygenase activity"/>
    <property type="evidence" value="ECO:0007669"/>
    <property type="project" value="UniProtKB-KW"/>
</dbReference>
<dbReference type="Gene3D" id="3.30.70.100">
    <property type="match status" value="1"/>
</dbReference>
<dbReference type="InterPro" id="IPR050404">
    <property type="entry name" value="Heme-degrading_MO"/>
</dbReference>
<gene>
    <name evidence="2" type="ORF">Aocu_05200</name>
</gene>
<keyword evidence="2" id="KW-0560">Oxidoreductase</keyword>
<evidence type="ECO:0000313" key="2">
    <source>
        <dbReference type="EMBL" id="CDR30593.1"/>
    </source>
</evidence>
<dbReference type="Proteomes" id="UP000032434">
    <property type="component" value="Chromosome 1"/>
</dbReference>
<proteinExistence type="predicted"/>
<dbReference type="RefSeq" id="WP_045749125.1">
    <property type="nucleotide sequence ID" value="NZ_FUZK01000003.1"/>
</dbReference>
<dbReference type="PATRIC" id="fig|35623.3.peg.521"/>